<dbReference type="GO" id="GO:0006270">
    <property type="term" value="P:DNA replication initiation"/>
    <property type="evidence" value="ECO:0007669"/>
    <property type="project" value="TreeGrafter"/>
</dbReference>
<dbReference type="InterPro" id="IPR054113">
    <property type="entry name" value="ORC6_cyclin-like_2nd"/>
</dbReference>
<comment type="caution">
    <text evidence="3">The sequence shown here is derived from an EMBL/GenBank/DDBJ whole genome shotgun (WGS) entry which is preliminary data.</text>
</comment>
<dbReference type="Gene3D" id="1.10.472.170">
    <property type="match status" value="1"/>
</dbReference>
<dbReference type="CDD" id="cd00043">
    <property type="entry name" value="CYCLIN_SF"/>
    <property type="match status" value="1"/>
</dbReference>
<dbReference type="InterPro" id="IPR020529">
    <property type="entry name" value="ORC6_met/pln"/>
</dbReference>
<feature type="compositionally biased region" description="Basic and acidic residues" evidence="1">
    <location>
        <begin position="233"/>
        <end position="247"/>
    </location>
</feature>
<evidence type="ECO:0000313" key="4">
    <source>
        <dbReference type="Proteomes" id="UP001209570"/>
    </source>
</evidence>
<dbReference type="Gene3D" id="1.10.472.10">
    <property type="entry name" value="Cyclin-like"/>
    <property type="match status" value="1"/>
</dbReference>
<feature type="region of interest" description="Disordered" evidence="1">
    <location>
        <begin position="277"/>
        <end position="305"/>
    </location>
</feature>
<feature type="compositionally biased region" description="Gly residues" evidence="1">
    <location>
        <begin position="201"/>
        <end position="213"/>
    </location>
</feature>
<dbReference type="Proteomes" id="UP001209570">
    <property type="component" value="Unassembled WGS sequence"/>
</dbReference>
<feature type="compositionally biased region" description="Basic and acidic residues" evidence="1">
    <location>
        <begin position="283"/>
        <end position="293"/>
    </location>
</feature>
<evidence type="ECO:0000313" key="3">
    <source>
        <dbReference type="EMBL" id="KAJ0402741.1"/>
    </source>
</evidence>
<protein>
    <recommendedName>
        <fullName evidence="2">ORC6 second cyclin-like domain-containing protein</fullName>
    </recommendedName>
</protein>
<dbReference type="Pfam" id="PF21913">
    <property type="entry name" value="ORC6_2nd"/>
    <property type="match status" value="1"/>
</dbReference>
<reference evidence="3" key="1">
    <citation type="submission" date="2021-12" db="EMBL/GenBank/DDBJ databases">
        <title>Prjna785345.</title>
        <authorList>
            <person name="Rujirawat T."/>
            <person name="Krajaejun T."/>
        </authorList>
    </citation>
    <scope>NUCLEOTIDE SEQUENCE</scope>
    <source>
        <strain evidence="3">Pi057C3</strain>
    </source>
</reference>
<gene>
    <name evidence="3" type="ORF">P43SY_007883</name>
</gene>
<dbReference type="AlphaFoldDB" id="A0AAD5M358"/>
<feature type="domain" description="ORC6 second cyclin-like" evidence="2">
    <location>
        <begin position="95"/>
        <end position="183"/>
    </location>
</feature>
<dbReference type="CDD" id="cd11583">
    <property type="entry name" value="Orc6_mid"/>
    <property type="match status" value="1"/>
</dbReference>
<proteinExistence type="predicted"/>
<sequence>MIDFEVLAELCGGMPAAVVARAREYLRVSTAKKALRVKESTPAACFIVACRSLDEPVDVKHLSRLVGLNARTVEQDVRRILGAVNVRSVIKATPASLCVRFGCTSIADRVTRVHAEYQRVAVRLARTAGAAAPSFDPSDPIFLAACLFACSKRAKLRVDRAQLLTEMCAHPQAFDAIVASVEEHCEAALSGAVVARRPRDAGGGAASAAGGSGKRPLQPTTKAAQRAAKVLKKAADEHDRRQRERDGQPSTGPRGAELVRVADPDRYLAWRQSVLDARKAKRAAAERPERPQDETEATATAIQTT</sequence>
<feature type="region of interest" description="Disordered" evidence="1">
    <location>
        <begin position="199"/>
        <end position="263"/>
    </location>
</feature>
<evidence type="ECO:0000259" key="2">
    <source>
        <dbReference type="Pfam" id="PF21913"/>
    </source>
</evidence>
<dbReference type="PANTHER" id="PTHR13394">
    <property type="entry name" value="ORIGIN RECOGNITION COMPLEX SUBUNIT 6"/>
    <property type="match status" value="1"/>
</dbReference>
<accession>A0AAD5M358</accession>
<dbReference type="GO" id="GO:0005664">
    <property type="term" value="C:nuclear origin of replication recognition complex"/>
    <property type="evidence" value="ECO:0007669"/>
    <property type="project" value="InterPro"/>
</dbReference>
<organism evidence="3 4">
    <name type="scientific">Pythium insidiosum</name>
    <name type="common">Pythiosis disease agent</name>
    <dbReference type="NCBI Taxonomy" id="114742"/>
    <lineage>
        <taxon>Eukaryota</taxon>
        <taxon>Sar</taxon>
        <taxon>Stramenopiles</taxon>
        <taxon>Oomycota</taxon>
        <taxon>Peronosporomycetes</taxon>
        <taxon>Pythiales</taxon>
        <taxon>Pythiaceae</taxon>
        <taxon>Pythium</taxon>
    </lineage>
</organism>
<dbReference type="PANTHER" id="PTHR13394:SF0">
    <property type="entry name" value="ORIGIN RECOGNITION COMPLEX SUBUNIT 6"/>
    <property type="match status" value="1"/>
</dbReference>
<dbReference type="EMBL" id="JAKCXM010000096">
    <property type="protein sequence ID" value="KAJ0402741.1"/>
    <property type="molecule type" value="Genomic_DNA"/>
</dbReference>
<keyword evidence="4" id="KW-1185">Reference proteome</keyword>
<name>A0AAD5M358_PYTIN</name>
<evidence type="ECO:0000256" key="1">
    <source>
        <dbReference type="SAM" id="MobiDB-lite"/>
    </source>
</evidence>